<proteinExistence type="predicted"/>
<sequence length="604" mass="68895">MGACGFIAYRHKGRYYRVYMEDYSEPDECMMDFISAIPRDTIKLEGCWIEKTRKALEDKHQWDQLFHVPMRADGVQVFSVSDSSWILGSRNNRWVYVIDLDNRVFTVNGAVHFRLENLPDNLNDYLWREDRHDLPAHLLKPIKIWPPPRFDTAQAQQTYDQLCPLVIPLSEWGAPTWDTLTVAQTLSASLVETLVDDYTDDLALNHFSSVWHKVGLFCWQVANAAAPCHLTCPALDATPSPTSLHVRASLIKFPSSTDYKIFRYMGGAGTLGRYCWFRGCLVTFCPRLDEPVYVMHQVGQMVQNLRKYGRTTEIGIVMSGWHVVAVAVDGAKVRHSPVLDLHDGKKLNDGFLMLTHLLASAGTVSKAPWRNESSVRRPSIDWILPEEIIQQIVHFTDSETYSVLPFVSRCFRSICLGYPRVGDHILLGYETTASSGPICKGPVFRIRNTVSASSKLARLARTAQCVNNRYAHWRYRAKCYERCVLKPGLVGTFQHLQAGTGPLERPDVPLYRYERTRVMFRDVIKGDKFPEMRIQALDGLWEMIRVEDEGKFSLDGYGLDINGIHVGEHLGGFDKDDWEELSEVETDEWWVVPSVLLPSAPMFP</sequence>
<evidence type="ECO:0008006" key="3">
    <source>
        <dbReference type="Google" id="ProtNLM"/>
    </source>
</evidence>
<name>A0A8H2WGN5_9AGAM</name>
<organism evidence="1 2">
    <name type="scientific">Rhizoctonia solani</name>
    <dbReference type="NCBI Taxonomy" id="456999"/>
    <lineage>
        <taxon>Eukaryota</taxon>
        <taxon>Fungi</taxon>
        <taxon>Dikarya</taxon>
        <taxon>Basidiomycota</taxon>
        <taxon>Agaricomycotina</taxon>
        <taxon>Agaricomycetes</taxon>
        <taxon>Cantharellales</taxon>
        <taxon>Ceratobasidiaceae</taxon>
        <taxon>Rhizoctonia</taxon>
    </lineage>
</organism>
<evidence type="ECO:0000313" key="1">
    <source>
        <dbReference type="EMBL" id="CAE6379006.1"/>
    </source>
</evidence>
<dbReference type="AlphaFoldDB" id="A0A8H2WGN5"/>
<dbReference type="Proteomes" id="UP000663843">
    <property type="component" value="Unassembled WGS sequence"/>
</dbReference>
<reference evidence="1" key="1">
    <citation type="submission" date="2021-01" db="EMBL/GenBank/DDBJ databases">
        <authorList>
            <person name="Kaushik A."/>
        </authorList>
    </citation>
    <scope>NUCLEOTIDE SEQUENCE</scope>
    <source>
        <strain evidence="1">AG2-2IIIB</strain>
    </source>
</reference>
<gene>
    <name evidence="1" type="ORF">RDB_LOCUS23264</name>
</gene>
<comment type="caution">
    <text evidence="1">The sequence shown here is derived from an EMBL/GenBank/DDBJ whole genome shotgun (WGS) entry which is preliminary data.</text>
</comment>
<evidence type="ECO:0000313" key="2">
    <source>
        <dbReference type="Proteomes" id="UP000663843"/>
    </source>
</evidence>
<dbReference type="EMBL" id="CAJMWT010001103">
    <property type="protein sequence ID" value="CAE6379006.1"/>
    <property type="molecule type" value="Genomic_DNA"/>
</dbReference>
<accession>A0A8H2WGN5</accession>
<protein>
    <recommendedName>
        <fullName evidence="3">F-box domain-containing protein</fullName>
    </recommendedName>
</protein>